<evidence type="ECO:0000256" key="18">
    <source>
        <dbReference type="ARBA" id="ARBA00023328"/>
    </source>
</evidence>
<evidence type="ECO:0000256" key="9">
    <source>
        <dbReference type="ARBA" id="ARBA00022776"/>
    </source>
</evidence>
<evidence type="ECO:0000256" key="3">
    <source>
        <dbReference type="ARBA" id="ARBA00004629"/>
    </source>
</evidence>
<evidence type="ECO:0000256" key="14">
    <source>
        <dbReference type="ARBA" id="ARBA00023175"/>
    </source>
</evidence>
<feature type="domain" description="Kinesin motor" evidence="26">
    <location>
        <begin position="135"/>
        <end position="457"/>
    </location>
</feature>
<dbReference type="InterPro" id="IPR001752">
    <property type="entry name" value="Kinesin_motor_dom"/>
</dbReference>
<evidence type="ECO:0000256" key="11">
    <source>
        <dbReference type="ARBA" id="ARBA00022840"/>
    </source>
</evidence>
<comment type="similarity">
    <text evidence="21">Belongs to the TRAFAC class myosin-kinesin ATPase superfamily. Kinesin family. KIN-13 subfamily.</text>
</comment>
<dbReference type="GO" id="GO:0007019">
    <property type="term" value="P:microtubule depolymerization"/>
    <property type="evidence" value="ECO:0007669"/>
    <property type="project" value="TreeGrafter"/>
</dbReference>
<dbReference type="CDD" id="cd01367">
    <property type="entry name" value="KISc_KIF2_like"/>
    <property type="match status" value="1"/>
</dbReference>
<evidence type="ECO:0000256" key="13">
    <source>
        <dbReference type="ARBA" id="ARBA00023069"/>
    </source>
</evidence>
<dbReference type="SMART" id="SM00129">
    <property type="entry name" value="KISc"/>
    <property type="match status" value="1"/>
</dbReference>
<dbReference type="GO" id="GO:0005524">
    <property type="term" value="F:ATP binding"/>
    <property type="evidence" value="ECO:0007669"/>
    <property type="project" value="UniProtKB-UniRule"/>
</dbReference>
<evidence type="ECO:0000256" key="20">
    <source>
        <dbReference type="ARBA" id="ARBA00058163"/>
    </source>
</evidence>
<keyword evidence="6" id="KW-0132">Cell division</keyword>
<evidence type="ECO:0000313" key="28">
    <source>
        <dbReference type="EMBL" id="KAG9394235.1"/>
    </source>
</evidence>
<evidence type="ECO:0000256" key="19">
    <source>
        <dbReference type="ARBA" id="ARBA00037841"/>
    </source>
</evidence>
<evidence type="ECO:0000256" key="12">
    <source>
        <dbReference type="ARBA" id="ARBA00022846"/>
    </source>
</evidence>
<feature type="binding site" evidence="23">
    <location>
        <begin position="225"/>
        <end position="232"/>
    </location>
    <ligand>
        <name>ATP</name>
        <dbReference type="ChEBI" id="CHEBI:30616"/>
    </ligand>
</feature>
<dbReference type="GO" id="GO:0051301">
    <property type="term" value="P:cell division"/>
    <property type="evidence" value="ECO:0007669"/>
    <property type="project" value="UniProtKB-KW"/>
</dbReference>
<evidence type="ECO:0000256" key="4">
    <source>
        <dbReference type="ARBA" id="ARBA00022454"/>
    </source>
</evidence>
<evidence type="ECO:0000256" key="22">
    <source>
        <dbReference type="ARBA" id="ARBA00065618"/>
    </source>
</evidence>
<evidence type="ECO:0000256" key="1">
    <source>
        <dbReference type="ARBA" id="ARBA00004186"/>
    </source>
</evidence>
<evidence type="ECO:0000256" key="5">
    <source>
        <dbReference type="ARBA" id="ARBA00022490"/>
    </source>
</evidence>
<comment type="subcellular location">
    <subcellularLocation>
        <location evidence="3">Chromosome</location>
        <location evidence="3">Centromere</location>
        <location evidence="3">Kinetochore</location>
    </subcellularLocation>
    <subcellularLocation>
        <location evidence="2">Cytoplasm</location>
        <location evidence="2">Cytoskeleton</location>
        <location evidence="2">Flagellum axoneme</location>
    </subcellularLocation>
    <subcellularLocation>
        <location evidence="19">Cytoplasm</location>
        <location evidence="19">Cytoskeleton</location>
        <location evidence="19">Flagellum basal body</location>
    </subcellularLocation>
    <subcellularLocation>
        <location evidence="1">Cytoplasm</location>
        <location evidence="1">Cytoskeleton</location>
        <location evidence="1">Spindle</location>
    </subcellularLocation>
</comment>
<evidence type="ECO:0000313" key="29">
    <source>
        <dbReference type="Proteomes" id="UP000717585"/>
    </source>
</evidence>
<keyword evidence="8 23" id="KW-0547">Nucleotide-binding</keyword>
<dbReference type="SUPFAM" id="SSF52540">
    <property type="entry name" value="P-loop containing nucleoside triphosphate hydrolases"/>
    <property type="match status" value="1"/>
</dbReference>
<evidence type="ECO:0000256" key="24">
    <source>
        <dbReference type="RuleBase" id="RU000394"/>
    </source>
</evidence>
<keyword evidence="14 23" id="KW-0505">Motor protein</keyword>
<dbReference type="Pfam" id="PF00536">
    <property type="entry name" value="SAM_1"/>
    <property type="match status" value="1"/>
</dbReference>
<proteinExistence type="inferred from homology"/>
<evidence type="ECO:0000256" key="21">
    <source>
        <dbReference type="ARBA" id="ARBA00061030"/>
    </source>
</evidence>
<name>A0A8J6AWG9_9EUKA</name>
<keyword evidence="13" id="KW-0969">Cilium</keyword>
<dbReference type="EMBL" id="JAHDYR010000016">
    <property type="protein sequence ID" value="KAG9394235.1"/>
    <property type="molecule type" value="Genomic_DNA"/>
</dbReference>
<keyword evidence="17" id="KW-0131">Cell cycle</keyword>
<dbReference type="PROSITE" id="PS50105">
    <property type="entry name" value="SAM_DOMAIN"/>
    <property type="match status" value="1"/>
</dbReference>
<comment type="subunit">
    <text evidence="22">Interacts with PLK.</text>
</comment>
<keyword evidence="29" id="KW-1185">Reference proteome</keyword>
<dbReference type="InterPro" id="IPR013761">
    <property type="entry name" value="SAM/pointed_sf"/>
</dbReference>
<dbReference type="GO" id="GO:0005930">
    <property type="term" value="C:axoneme"/>
    <property type="evidence" value="ECO:0007669"/>
    <property type="project" value="UniProtKB-ARBA"/>
</dbReference>
<dbReference type="InterPro" id="IPR019821">
    <property type="entry name" value="Kinesin_motor_CS"/>
</dbReference>
<dbReference type="AlphaFoldDB" id="A0A8J6AWG9"/>
<feature type="region of interest" description="Disordered" evidence="25">
    <location>
        <begin position="458"/>
        <end position="491"/>
    </location>
</feature>
<protein>
    <recommendedName>
        <fullName evidence="24">Kinesin-like protein</fullName>
    </recommendedName>
</protein>
<evidence type="ECO:0000256" key="25">
    <source>
        <dbReference type="SAM" id="MobiDB-lite"/>
    </source>
</evidence>
<dbReference type="SMART" id="SM00454">
    <property type="entry name" value="SAM"/>
    <property type="match status" value="1"/>
</dbReference>
<comment type="caution">
    <text evidence="28">The sequence shown here is derived from an EMBL/GenBank/DDBJ whole genome shotgun (WGS) entry which is preliminary data.</text>
</comment>
<dbReference type="Pfam" id="PF00225">
    <property type="entry name" value="Kinesin"/>
    <property type="match status" value="1"/>
</dbReference>
<evidence type="ECO:0000256" key="8">
    <source>
        <dbReference type="ARBA" id="ARBA00022741"/>
    </source>
</evidence>
<feature type="domain" description="SAM" evidence="27">
    <location>
        <begin position="4"/>
        <end position="67"/>
    </location>
</feature>
<dbReference type="GO" id="GO:0000278">
    <property type="term" value="P:mitotic cell cycle"/>
    <property type="evidence" value="ECO:0007669"/>
    <property type="project" value="UniProtKB-ARBA"/>
</dbReference>
<dbReference type="InterPro" id="IPR027640">
    <property type="entry name" value="Kinesin-like_fam"/>
</dbReference>
<dbReference type="InterPro" id="IPR001660">
    <property type="entry name" value="SAM"/>
</dbReference>
<dbReference type="GO" id="GO:0005874">
    <property type="term" value="C:microtubule"/>
    <property type="evidence" value="ECO:0007669"/>
    <property type="project" value="UniProtKB-KW"/>
</dbReference>
<dbReference type="SUPFAM" id="SSF47769">
    <property type="entry name" value="SAM/Pointed domain"/>
    <property type="match status" value="1"/>
</dbReference>
<keyword evidence="9" id="KW-0498">Mitosis</keyword>
<keyword evidence="11 23" id="KW-0067">ATP-binding</keyword>
<evidence type="ECO:0000256" key="2">
    <source>
        <dbReference type="ARBA" id="ARBA00004611"/>
    </source>
</evidence>
<dbReference type="Gene3D" id="1.10.150.50">
    <property type="entry name" value="Transcription Factor, Ets-1"/>
    <property type="match status" value="1"/>
</dbReference>
<dbReference type="GO" id="GO:0005819">
    <property type="term" value="C:spindle"/>
    <property type="evidence" value="ECO:0007669"/>
    <property type="project" value="UniProtKB-SubCell"/>
</dbReference>
<dbReference type="GO" id="GO:0007018">
    <property type="term" value="P:microtubule-based movement"/>
    <property type="evidence" value="ECO:0007669"/>
    <property type="project" value="InterPro"/>
</dbReference>
<dbReference type="GO" id="GO:0008017">
    <property type="term" value="F:microtubule binding"/>
    <property type="evidence" value="ECO:0007669"/>
    <property type="project" value="InterPro"/>
</dbReference>
<sequence length="605" mass="68970">MPGLKFPKVYEWLANVELDHLYNNFEEQSIDEEAFLQLMMEDYSSLGITNMKDKQKLFCLVQMLKQESNRAEDGDDLIYDWGNDFSPVQHKKEDAMGAVVKKRAPVPVAMDPAPGPAAAGRFPTEGEFLDQLDSRIRVVVRKRPMNRKEMDRKEMDIAECCNWDQVQINEPKVKVDLTKYTEHHQFMFDQVFDEETNNQEVYFYTARPLVSGIFSGGHATCFAYGQTGAGKTFTMMGRDGIYVLAAKDIFTMLTRPEYQHLQAEVAFFEIYGGKLFDLLNKRKRLWAREDAKGTVCIAGLREEVVADCDRLMRIIDYGLTSRSVGATGVNADSSRSHAILQITLRAAGDPSRRIHGRISFIDLAGSERAADTMDTNRQTRMEGAEINKSLLALKECIRALDKKSGHTPFRGSKLTMVLKDSFVGNAQTVMIANISPNSLSCENTLNTLRYADRVKEIQSRKVPGRGRPNMDKANKLDQLPPMGEPQEPRDVRAHEPEIERDPLSQTHEDIVDHIYMLEDDIMEAHRQEVDQMMNLVKDEVALLHDIEQSEDVDLDRWVGQLEEILQRKQAAIGVLQGKLVDFKRQLQLEEQMSRSLEFDHGKRGR</sequence>
<keyword evidence="5" id="KW-0963">Cytoplasm</keyword>
<dbReference type="PROSITE" id="PS00411">
    <property type="entry name" value="KINESIN_MOTOR_1"/>
    <property type="match status" value="1"/>
</dbReference>
<dbReference type="PROSITE" id="PS50067">
    <property type="entry name" value="KINESIN_MOTOR_2"/>
    <property type="match status" value="1"/>
</dbReference>
<evidence type="ECO:0000256" key="6">
    <source>
        <dbReference type="ARBA" id="ARBA00022618"/>
    </source>
</evidence>
<evidence type="ECO:0000256" key="16">
    <source>
        <dbReference type="ARBA" id="ARBA00023273"/>
    </source>
</evidence>
<keyword evidence="15" id="KW-0206">Cytoskeleton</keyword>
<dbReference type="PANTHER" id="PTHR47971">
    <property type="entry name" value="KINESIN-RELATED PROTEIN 6"/>
    <property type="match status" value="1"/>
</dbReference>
<keyword evidence="16" id="KW-0966">Cell projection</keyword>
<evidence type="ECO:0000256" key="10">
    <source>
        <dbReference type="ARBA" id="ARBA00022838"/>
    </source>
</evidence>
<evidence type="ECO:0000259" key="27">
    <source>
        <dbReference type="PROSITE" id="PS50105"/>
    </source>
</evidence>
<accession>A0A8J6AWG9</accession>
<dbReference type="PRINTS" id="PR00380">
    <property type="entry name" value="KINESINHEAVY"/>
</dbReference>
<keyword evidence="4" id="KW-0158">Chromosome</keyword>
<dbReference type="GO" id="GO:0000776">
    <property type="term" value="C:kinetochore"/>
    <property type="evidence" value="ECO:0007669"/>
    <property type="project" value="UniProtKB-KW"/>
</dbReference>
<evidence type="ECO:0000256" key="23">
    <source>
        <dbReference type="PROSITE-ProRule" id="PRU00283"/>
    </source>
</evidence>
<gene>
    <name evidence="28" type="ORF">J8273_4337</name>
</gene>
<evidence type="ECO:0000256" key="15">
    <source>
        <dbReference type="ARBA" id="ARBA00023212"/>
    </source>
</evidence>
<dbReference type="InterPro" id="IPR027417">
    <property type="entry name" value="P-loop_NTPase"/>
</dbReference>
<comment type="function">
    <text evidence="20">Involved in cell cycle. Involved in formation of flagella, regulation of flagellar length, and formation of median bodies during interphase. Regulates flagellar length in all eight distal flagellar tips by promoting disassembly of the microtubules. Disassembles microtubules at the distal flagellar tips in a length-dependent manner in order to maintain different equilibrium lengths of the four flagellar pairs. Regulates interphase and mitotic microtubule dynamics. Regulates microtubule disassembly dynamics of the dual mitotic spindles and the median body.</text>
</comment>
<keyword evidence="18" id="KW-0137">Centromere</keyword>
<reference evidence="28" key="1">
    <citation type="submission" date="2021-05" db="EMBL/GenBank/DDBJ databases">
        <title>A free-living protist that lacks canonical eukaryotic 1 DNA replication and segregation systems.</title>
        <authorList>
            <person name="Salas-Leiva D.E."/>
            <person name="Tromer E.C."/>
            <person name="Curtis B.A."/>
            <person name="Jerlstrom-Hultqvist J."/>
            <person name="Kolisko M."/>
            <person name="Yi Z."/>
            <person name="Salas-Leiva J.S."/>
            <person name="Gallot-Lavallee L."/>
            <person name="Kops G.J.P.L."/>
            <person name="Archibald J.M."/>
            <person name="Simpson A.G.B."/>
            <person name="Roger A.J."/>
        </authorList>
    </citation>
    <scope>NUCLEOTIDE SEQUENCE</scope>
    <source>
        <strain evidence="28">BICM</strain>
    </source>
</reference>
<organism evidence="28 29">
    <name type="scientific">Carpediemonas membranifera</name>
    <dbReference type="NCBI Taxonomy" id="201153"/>
    <lineage>
        <taxon>Eukaryota</taxon>
        <taxon>Metamonada</taxon>
        <taxon>Carpediemonas-like organisms</taxon>
        <taxon>Carpediemonas</taxon>
    </lineage>
</organism>
<keyword evidence="10" id="KW-0995">Kinetochore</keyword>
<dbReference type="PANTHER" id="PTHR47971:SF8">
    <property type="entry name" value="KINESIN-LIKE PROTEIN"/>
    <property type="match status" value="1"/>
</dbReference>
<evidence type="ECO:0000256" key="7">
    <source>
        <dbReference type="ARBA" id="ARBA00022701"/>
    </source>
</evidence>
<dbReference type="OrthoDB" id="3176171at2759"/>
<dbReference type="Gene3D" id="3.40.850.10">
    <property type="entry name" value="Kinesin motor domain"/>
    <property type="match status" value="1"/>
</dbReference>
<dbReference type="GO" id="GO:0003777">
    <property type="term" value="F:microtubule motor activity"/>
    <property type="evidence" value="ECO:0007669"/>
    <property type="project" value="InterPro"/>
</dbReference>
<keyword evidence="12" id="KW-0282">Flagellum</keyword>
<keyword evidence="7 24" id="KW-0493">Microtubule</keyword>
<evidence type="ECO:0000256" key="17">
    <source>
        <dbReference type="ARBA" id="ARBA00023306"/>
    </source>
</evidence>
<dbReference type="Proteomes" id="UP000717585">
    <property type="component" value="Unassembled WGS sequence"/>
</dbReference>
<dbReference type="FunFam" id="3.40.850.10:FF:000012">
    <property type="entry name" value="Kinesin-like protein"/>
    <property type="match status" value="1"/>
</dbReference>
<evidence type="ECO:0000259" key="26">
    <source>
        <dbReference type="PROSITE" id="PS50067"/>
    </source>
</evidence>
<dbReference type="InterPro" id="IPR036961">
    <property type="entry name" value="Kinesin_motor_dom_sf"/>
</dbReference>